<reference evidence="16" key="1">
    <citation type="submission" date="2015-11" db="EMBL/GenBank/DDBJ databases">
        <authorList>
            <consortium name="International Coturnix japonica Genome Analysis Consortium"/>
            <person name="Warren W."/>
            <person name="Burt D.W."/>
            <person name="Antin P.B."/>
            <person name="Lanford R."/>
            <person name="Gros J."/>
            <person name="Wilson R.K."/>
        </authorList>
    </citation>
    <scope>NUCLEOTIDE SEQUENCE [LARGE SCALE GENOMIC DNA]</scope>
</reference>
<comment type="similarity">
    <text evidence="2">Belongs to the ABC transporter superfamily. ABCC family. Conjugate transporter (TC 3.A.1.208) subfamily.</text>
</comment>
<dbReference type="GO" id="GO:0055074">
    <property type="term" value="P:calcium ion homeostasis"/>
    <property type="evidence" value="ECO:0007669"/>
    <property type="project" value="Ensembl"/>
</dbReference>
<keyword evidence="5" id="KW-0677">Repeat</keyword>
<dbReference type="GO" id="GO:0005524">
    <property type="term" value="F:ATP binding"/>
    <property type="evidence" value="ECO:0007669"/>
    <property type="project" value="UniProtKB-KW"/>
</dbReference>
<dbReference type="GO" id="GO:0016887">
    <property type="term" value="F:ATP hydrolysis activity"/>
    <property type="evidence" value="ECO:0007669"/>
    <property type="project" value="InterPro"/>
</dbReference>
<feature type="transmembrane region" description="Helical" evidence="13">
    <location>
        <begin position="129"/>
        <end position="150"/>
    </location>
</feature>
<dbReference type="GO" id="GO:0010467">
    <property type="term" value="P:gene expression"/>
    <property type="evidence" value="ECO:0007669"/>
    <property type="project" value="Ensembl"/>
</dbReference>
<evidence type="ECO:0000256" key="4">
    <source>
        <dbReference type="ARBA" id="ARBA00022692"/>
    </source>
</evidence>
<dbReference type="InterPro" id="IPR003593">
    <property type="entry name" value="AAA+_ATPase"/>
</dbReference>
<dbReference type="FunFam" id="1.20.1560.10:FF:000032">
    <property type="entry name" value="ATP-binding cassette sub-family C member 6"/>
    <property type="match status" value="1"/>
</dbReference>
<dbReference type="SMART" id="SM00382">
    <property type="entry name" value="AAA"/>
    <property type="match status" value="2"/>
</dbReference>
<dbReference type="SUPFAM" id="SSF90123">
    <property type="entry name" value="ABC transporter transmembrane region"/>
    <property type="match status" value="2"/>
</dbReference>
<dbReference type="SUPFAM" id="SSF52540">
    <property type="entry name" value="P-loop containing nucleoside triphosphate hydrolases"/>
    <property type="match status" value="2"/>
</dbReference>
<feature type="domain" description="ABC transporter" evidence="14">
    <location>
        <begin position="1205"/>
        <end position="1437"/>
    </location>
</feature>
<evidence type="ECO:0000256" key="12">
    <source>
        <dbReference type="ARBA" id="ARBA00047523"/>
    </source>
</evidence>
<evidence type="ECO:0000256" key="11">
    <source>
        <dbReference type="ARBA" id="ARBA00024220"/>
    </source>
</evidence>
<protein>
    <recommendedName>
        <fullName evidence="11">ABC-type glutathione-S-conjugate transporter</fullName>
        <ecNumber evidence="11">7.6.2.3</ecNumber>
    </recommendedName>
</protein>
<feature type="transmembrane region" description="Helical" evidence="13">
    <location>
        <begin position="409"/>
        <end position="431"/>
    </location>
</feature>
<keyword evidence="9 13" id="KW-1133">Transmembrane helix</keyword>
<feature type="transmembrane region" description="Helical" evidence="13">
    <location>
        <begin position="437"/>
        <end position="455"/>
    </location>
</feature>
<evidence type="ECO:0000313" key="16">
    <source>
        <dbReference type="Ensembl" id="ENSCJPP00005018735.1"/>
    </source>
</evidence>
<feature type="domain" description="ABC transmembrane type-1" evidence="15">
    <location>
        <begin position="890"/>
        <end position="1166"/>
    </location>
</feature>
<dbReference type="CDD" id="cd03250">
    <property type="entry name" value="ABCC_MRP_domain1"/>
    <property type="match status" value="1"/>
</dbReference>
<feature type="domain" description="ABC transporter" evidence="14">
    <location>
        <begin position="609"/>
        <end position="831"/>
    </location>
</feature>
<dbReference type="GO" id="GO:0015867">
    <property type="term" value="P:ATP transport"/>
    <property type="evidence" value="ECO:0007669"/>
    <property type="project" value="Ensembl"/>
</dbReference>
<keyword evidence="8" id="KW-1278">Translocase</keyword>
<feature type="transmembrane region" description="Helical" evidence="13">
    <location>
        <begin position="555"/>
        <end position="579"/>
    </location>
</feature>
<dbReference type="FunFam" id="1.20.1560.10:FF:000001">
    <property type="entry name" value="ATP-binding cassette subfamily C member 1"/>
    <property type="match status" value="1"/>
</dbReference>
<evidence type="ECO:0000256" key="13">
    <source>
        <dbReference type="SAM" id="Phobius"/>
    </source>
</evidence>
<dbReference type="PANTHER" id="PTHR24223">
    <property type="entry name" value="ATP-BINDING CASSETTE SUB-FAMILY C"/>
    <property type="match status" value="1"/>
</dbReference>
<dbReference type="GO" id="GO:0016323">
    <property type="term" value="C:basolateral plasma membrane"/>
    <property type="evidence" value="ECO:0007669"/>
    <property type="project" value="Ensembl"/>
</dbReference>
<evidence type="ECO:0000256" key="10">
    <source>
        <dbReference type="ARBA" id="ARBA00023136"/>
    </source>
</evidence>
<dbReference type="InterPro" id="IPR011527">
    <property type="entry name" value="ABC1_TM_dom"/>
</dbReference>
<keyword evidence="17" id="KW-1185">Reference proteome</keyword>
<comment type="catalytic activity">
    <reaction evidence="12">
        <text>leukotriene C4(in) + ATP + H2O = leukotriene C4(out) + ADP + phosphate + H(+)</text>
        <dbReference type="Rhea" id="RHEA:38963"/>
        <dbReference type="ChEBI" id="CHEBI:15377"/>
        <dbReference type="ChEBI" id="CHEBI:15378"/>
        <dbReference type="ChEBI" id="CHEBI:30616"/>
        <dbReference type="ChEBI" id="CHEBI:43474"/>
        <dbReference type="ChEBI" id="CHEBI:57973"/>
        <dbReference type="ChEBI" id="CHEBI:456216"/>
    </reaction>
    <physiologicalReaction direction="left-to-right" evidence="12">
        <dbReference type="Rhea" id="RHEA:38964"/>
    </physiologicalReaction>
</comment>
<dbReference type="PROSITE" id="PS00211">
    <property type="entry name" value="ABC_TRANSPORTER_1"/>
    <property type="match status" value="1"/>
</dbReference>
<dbReference type="GO" id="GO:0071716">
    <property type="term" value="P:leukotriene transport"/>
    <property type="evidence" value="ECO:0007669"/>
    <property type="project" value="Ensembl"/>
</dbReference>
<keyword evidence="10 13" id="KW-0472">Membrane</keyword>
<dbReference type="InterPro" id="IPR017871">
    <property type="entry name" value="ABC_transporter-like_CS"/>
</dbReference>
<dbReference type="GO" id="GO:0005576">
    <property type="term" value="C:extracellular region"/>
    <property type="evidence" value="ECO:0007669"/>
    <property type="project" value="Ensembl"/>
</dbReference>
<evidence type="ECO:0000256" key="8">
    <source>
        <dbReference type="ARBA" id="ARBA00022967"/>
    </source>
</evidence>
<feature type="transmembrane region" description="Helical" evidence="13">
    <location>
        <begin position="98"/>
        <end position="117"/>
    </location>
</feature>
<dbReference type="InterPro" id="IPR036640">
    <property type="entry name" value="ABC1_TM_sf"/>
</dbReference>
<feature type="domain" description="ABC transmembrane type-1" evidence="15">
    <location>
        <begin position="298"/>
        <end position="580"/>
    </location>
</feature>
<evidence type="ECO:0000256" key="9">
    <source>
        <dbReference type="ARBA" id="ARBA00022989"/>
    </source>
</evidence>
<dbReference type="GO" id="GO:0012505">
    <property type="term" value="C:endomembrane system"/>
    <property type="evidence" value="ECO:0007669"/>
    <property type="project" value="UniProtKB-SubCell"/>
</dbReference>
<reference evidence="16" key="3">
    <citation type="submission" date="2025-09" db="UniProtKB">
        <authorList>
            <consortium name="Ensembl"/>
        </authorList>
    </citation>
    <scope>IDENTIFICATION</scope>
</reference>
<dbReference type="Gene3D" id="3.40.50.300">
    <property type="entry name" value="P-loop containing nucleotide triphosphate hydrolases"/>
    <property type="match status" value="2"/>
</dbReference>
<evidence type="ECO:0000259" key="14">
    <source>
        <dbReference type="PROSITE" id="PS50893"/>
    </source>
</evidence>
<dbReference type="FunFam" id="3.40.50.300:FF:000293">
    <property type="entry name" value="ATP binding cassette subfamily C member 1"/>
    <property type="match status" value="1"/>
</dbReference>
<evidence type="ECO:0000256" key="1">
    <source>
        <dbReference type="ARBA" id="ARBA00004127"/>
    </source>
</evidence>
<dbReference type="FunFam" id="3.40.50.300:FF:001147">
    <property type="entry name" value="multidrug resistance-associated protein 6 isoform X1"/>
    <property type="match status" value="1"/>
</dbReference>
<dbReference type="Proteomes" id="UP000694412">
    <property type="component" value="Chromosome 14"/>
</dbReference>
<keyword evidence="7" id="KW-0067">ATP-binding</keyword>
<evidence type="ECO:0000256" key="3">
    <source>
        <dbReference type="ARBA" id="ARBA00022448"/>
    </source>
</evidence>
<dbReference type="EC" id="7.6.2.3" evidence="11"/>
<feature type="transmembrane region" description="Helical" evidence="13">
    <location>
        <begin position="358"/>
        <end position="376"/>
    </location>
</feature>
<dbReference type="GeneTree" id="ENSGT00940000157145"/>
<name>A0A8C2TY86_COTJA</name>
<evidence type="ECO:0000256" key="6">
    <source>
        <dbReference type="ARBA" id="ARBA00022741"/>
    </source>
</evidence>
<feature type="transmembrane region" description="Helical" evidence="13">
    <location>
        <begin position="335"/>
        <end position="352"/>
    </location>
</feature>
<dbReference type="CDD" id="cd18595">
    <property type="entry name" value="ABC_6TM_MRP1_2_3_6_D1_like"/>
    <property type="match status" value="1"/>
</dbReference>
<evidence type="ECO:0000256" key="5">
    <source>
        <dbReference type="ARBA" id="ARBA00022737"/>
    </source>
</evidence>
<feature type="transmembrane region" description="Helical" evidence="13">
    <location>
        <begin position="928"/>
        <end position="949"/>
    </location>
</feature>
<reference evidence="16" key="2">
    <citation type="submission" date="2025-08" db="UniProtKB">
        <authorList>
            <consortium name="Ensembl"/>
        </authorList>
    </citation>
    <scope>IDENTIFICATION</scope>
</reference>
<dbReference type="Pfam" id="PF00664">
    <property type="entry name" value="ABC_membrane"/>
    <property type="match status" value="2"/>
</dbReference>
<dbReference type="PANTHER" id="PTHR24223:SF339">
    <property type="entry name" value="ATP-BINDING CASSETTE SUB-FAMILY C MEMBER 6"/>
    <property type="match status" value="1"/>
</dbReference>
<gene>
    <name evidence="16" type="primary">ABCC6</name>
</gene>
<keyword evidence="6" id="KW-0547">Nucleotide-binding</keyword>
<dbReference type="Ensembl" id="ENSCJPT00005026000.1">
    <property type="protein sequence ID" value="ENSCJPP00005018735.1"/>
    <property type="gene ID" value="ENSCJPG00005015234.1"/>
</dbReference>
<dbReference type="PROSITE" id="PS50893">
    <property type="entry name" value="ABC_TRANSPORTER_2"/>
    <property type="match status" value="2"/>
</dbReference>
<dbReference type="InterPro" id="IPR027417">
    <property type="entry name" value="P-loop_NTPase"/>
</dbReference>
<feature type="transmembrane region" description="Helical" evidence="13">
    <location>
        <begin position="60"/>
        <end position="77"/>
    </location>
</feature>
<feature type="transmembrane region" description="Helical" evidence="13">
    <location>
        <begin position="1115"/>
        <end position="1134"/>
    </location>
</feature>
<sequence>MKPWTHIAAAPGSHRPKRRPEIPGRSPSCPGCTSASCPRGHCLPFTLRQLPAGLCSPSRVLAWIPCAYLWICFPFYYSYLRHKNKGYIRMSHIFKIKMVLGFLLVILCFSNVFFVMWEISQGIPRTPAFFISPAVLGITMVILLLSHLCVAQLSPLWALLVFPMFLILPPSHLVLGELVLFCLVDHPPFFSKANQCPEASSSFLSKITYWWFSGLVWKGCRQSLGVDDLWSVRKKDSSEEIVAWAEKEWKKYNKRMKHQKTETDTAEAEETEVLLQSEHSQSGPLLQAFWSMFGTYFLLSTLCLVICDVFLFSIPKILSLFLEFIEDQEAPSWHGYFYAFVLVLLACLQTLFEQRYMYMCLVLGLRLKTAVTGLVYRKILIMSSASRKTVTVGEIVNLVSVDVQKLMDLIIYFNGTWLAPIRIIICFVFLWQLLGPSALASIAVFLFLLPLNFMITKRRSHFQEAQMKHKDERAKLTNAILSDIKVIKLYGWEKTFMEKVHAIRRQELQALKRSQILFSASLASFHSSTFLIAFVMFAVYTLVDNTHVLDAQKAFVSLTLINILNTAHSFLPFSINAAVQVNCRLRFFFFGLMSFLYIPPLKVPASIIIRNGTFCWSKDTSPCLRRIDLTVPQGSLLAVVGQVGAGKSSLLSALLGDLEKMDGFVTMKGTAAYVPQQAWIQNASVEDNILFGKKMDETWFNRVVDACALQPDLESFPAGQKSEIGEKGINISGGQKQRVSLARAVYQRSSIYLLDDPLSAVDAHVGQHIFEHVLGPNGLLKDKTRVLVTHMISVLHQVDNIVVLVNGMIAEIGSYQELSQRNGAFAEFLQSHNTAEEKACSGFPGNASCTTAEVTEGRLTRGEKTQRGRVNTSVYAAYLRAAGLPLCAYIILLFTCQQVLSFFRGYWLSVWTEDPVHNGTQQYTELRVGVFGALGVIQGLFVSTAAVFLGGMSASHKLFLQLLRNVARSPTVFFEETPIGNLLNRFSKEMDAIDSIIPDKLKSLLGFLFNLLEIYLVIIVATPKAAIAIVPLTAFYAVFQHFYVTTSCQLRRLEAASRSPIYSHISETFHGSSVIRAYKDQERFITKSNSLVDENLRICFPGAVADRWLATNLEFLGNGVVLFAALFAAIGRTHLSPGTAGFSISYALQITGVLNWMVRSWTEIENNIVSVERVSEYSRTPKEAPWTLNNKLQGQVWLTEGRIEFRNYSLRYRPNLELALKHINLTINGKEKIGITGRTGAGKSTLAAGLLRLVEAAEGAILIDGQDIAQLGLHDLRMKITVIPQDPVLFSGTLRMNLDPLNQYTDADIWTALELTQLKNFVADLPEQLEYKCTDQGENLSTGQKQLVCLARALLQKAKVLILDEATAAIDTETDLQIQSALRTQFKESTVLTIAHRINTIMDCDRILVLENGQIAEFDTPKQLIAQKGLFYKLMEESGLV</sequence>
<dbReference type="Pfam" id="PF00005">
    <property type="entry name" value="ABC_tran"/>
    <property type="match status" value="2"/>
</dbReference>
<dbReference type="GO" id="GO:0055062">
    <property type="term" value="P:phosphate ion homeostasis"/>
    <property type="evidence" value="ECO:0007669"/>
    <property type="project" value="Ensembl"/>
</dbReference>
<feature type="transmembrane region" description="Helical" evidence="13">
    <location>
        <begin position="516"/>
        <end position="543"/>
    </location>
</feature>
<evidence type="ECO:0000256" key="2">
    <source>
        <dbReference type="ARBA" id="ARBA00009726"/>
    </source>
</evidence>
<evidence type="ECO:0000313" key="17">
    <source>
        <dbReference type="Proteomes" id="UP000694412"/>
    </source>
</evidence>
<accession>A0A8C2TY86</accession>
<dbReference type="InterPro" id="IPR003439">
    <property type="entry name" value="ABC_transporter-like_ATP-bd"/>
</dbReference>
<feature type="transmembrane region" description="Helical" evidence="13">
    <location>
        <begin position="288"/>
        <end position="314"/>
    </location>
</feature>
<dbReference type="GO" id="GO:0046034">
    <property type="term" value="P:ATP metabolic process"/>
    <property type="evidence" value="ECO:0007669"/>
    <property type="project" value="Ensembl"/>
</dbReference>
<proteinExistence type="inferred from homology"/>
<comment type="subcellular location">
    <subcellularLocation>
        <location evidence="1">Endomembrane system</location>
        <topology evidence="1">Multi-pass membrane protein</topology>
    </subcellularLocation>
</comment>
<dbReference type="Gene3D" id="1.20.1560.10">
    <property type="entry name" value="ABC transporter type 1, transmembrane domain"/>
    <property type="match status" value="2"/>
</dbReference>
<dbReference type="CDD" id="cd03244">
    <property type="entry name" value="ABCC_MRP_domain2"/>
    <property type="match status" value="1"/>
</dbReference>
<organism evidence="16 17">
    <name type="scientific">Coturnix japonica</name>
    <name type="common">Japanese quail</name>
    <name type="synonym">Coturnix coturnix japonica</name>
    <dbReference type="NCBI Taxonomy" id="93934"/>
    <lineage>
        <taxon>Eukaryota</taxon>
        <taxon>Metazoa</taxon>
        <taxon>Chordata</taxon>
        <taxon>Craniata</taxon>
        <taxon>Vertebrata</taxon>
        <taxon>Euteleostomi</taxon>
        <taxon>Archelosauria</taxon>
        <taxon>Archosauria</taxon>
        <taxon>Dinosauria</taxon>
        <taxon>Saurischia</taxon>
        <taxon>Theropoda</taxon>
        <taxon>Coelurosauria</taxon>
        <taxon>Aves</taxon>
        <taxon>Neognathae</taxon>
        <taxon>Galloanserae</taxon>
        <taxon>Galliformes</taxon>
        <taxon>Phasianidae</taxon>
        <taxon>Perdicinae</taxon>
        <taxon>Coturnix</taxon>
    </lineage>
</organism>
<feature type="transmembrane region" description="Helical" evidence="13">
    <location>
        <begin position="157"/>
        <end position="181"/>
    </location>
</feature>
<dbReference type="GO" id="GO:0015431">
    <property type="term" value="F:ABC-type glutathione S-conjugate transporter activity"/>
    <property type="evidence" value="ECO:0007669"/>
    <property type="project" value="UniProtKB-EC"/>
</dbReference>
<dbReference type="PROSITE" id="PS50929">
    <property type="entry name" value="ABC_TM1F"/>
    <property type="match status" value="2"/>
</dbReference>
<dbReference type="GO" id="GO:0005654">
    <property type="term" value="C:nucleoplasm"/>
    <property type="evidence" value="ECO:0007669"/>
    <property type="project" value="Ensembl"/>
</dbReference>
<keyword evidence="4 13" id="KW-0812">Transmembrane</keyword>
<keyword evidence="3" id="KW-0813">Transport</keyword>
<evidence type="ECO:0000259" key="15">
    <source>
        <dbReference type="PROSITE" id="PS50929"/>
    </source>
</evidence>
<evidence type="ECO:0000256" key="7">
    <source>
        <dbReference type="ARBA" id="ARBA00022840"/>
    </source>
</evidence>
<dbReference type="CDD" id="cd18603">
    <property type="entry name" value="ABC_6TM_MRP1_2_3_6_D2_like"/>
    <property type="match status" value="1"/>
</dbReference>
<dbReference type="InterPro" id="IPR050173">
    <property type="entry name" value="ABC_transporter_C-like"/>
</dbReference>